<dbReference type="GeneID" id="106664938"/>
<evidence type="ECO:0000256" key="3">
    <source>
        <dbReference type="ARBA" id="ARBA00022701"/>
    </source>
</evidence>
<dbReference type="GO" id="GO:0000278">
    <property type="term" value="P:mitotic cell cycle"/>
    <property type="evidence" value="ECO:0007669"/>
    <property type="project" value="TreeGrafter"/>
</dbReference>
<evidence type="ECO:0000256" key="4">
    <source>
        <dbReference type="ARBA" id="ARBA00023212"/>
    </source>
</evidence>
<keyword evidence="9" id="KW-1185">Reference proteome</keyword>
<dbReference type="GO" id="GO:0051225">
    <property type="term" value="P:spindle assembly"/>
    <property type="evidence" value="ECO:0007669"/>
    <property type="project" value="TreeGrafter"/>
</dbReference>
<keyword evidence="2 5" id="KW-0963">Cytoplasm</keyword>
<dbReference type="Pfam" id="PF04130">
    <property type="entry name" value="GCP_C_terminal"/>
    <property type="match status" value="1"/>
</dbReference>
<evidence type="ECO:0000256" key="1">
    <source>
        <dbReference type="ARBA" id="ARBA00010337"/>
    </source>
</evidence>
<dbReference type="RefSeq" id="XP_014246526.1">
    <property type="nucleotide sequence ID" value="XM_014391040.2"/>
</dbReference>
<accession>A0A8I6RHQ2</accession>
<organism evidence="8 9">
    <name type="scientific">Cimex lectularius</name>
    <name type="common">Bed bug</name>
    <name type="synonym">Acanthia lectularia</name>
    <dbReference type="NCBI Taxonomy" id="79782"/>
    <lineage>
        <taxon>Eukaryota</taxon>
        <taxon>Metazoa</taxon>
        <taxon>Ecdysozoa</taxon>
        <taxon>Arthropoda</taxon>
        <taxon>Hexapoda</taxon>
        <taxon>Insecta</taxon>
        <taxon>Pterygota</taxon>
        <taxon>Neoptera</taxon>
        <taxon>Paraneoptera</taxon>
        <taxon>Hemiptera</taxon>
        <taxon>Heteroptera</taxon>
        <taxon>Panheteroptera</taxon>
        <taxon>Cimicomorpha</taxon>
        <taxon>Cimicidae</taxon>
        <taxon>Cimex</taxon>
    </lineage>
</organism>
<feature type="domain" description="Gamma tubulin complex component protein N-terminal" evidence="7">
    <location>
        <begin position="166"/>
        <end position="447"/>
    </location>
</feature>
<dbReference type="InterPro" id="IPR041470">
    <property type="entry name" value="GCP_N"/>
</dbReference>
<dbReference type="InterPro" id="IPR007259">
    <property type="entry name" value="GCP"/>
</dbReference>
<dbReference type="GO" id="GO:0051321">
    <property type="term" value="P:meiotic cell cycle"/>
    <property type="evidence" value="ECO:0007669"/>
    <property type="project" value="TreeGrafter"/>
</dbReference>
<dbReference type="GO" id="GO:0000922">
    <property type="term" value="C:spindle pole"/>
    <property type="evidence" value="ECO:0007669"/>
    <property type="project" value="InterPro"/>
</dbReference>
<feature type="domain" description="Gamma tubulin complex component C-terminal" evidence="6">
    <location>
        <begin position="453"/>
        <end position="718"/>
    </location>
</feature>
<evidence type="ECO:0000256" key="2">
    <source>
        <dbReference type="ARBA" id="ARBA00022490"/>
    </source>
</evidence>
<evidence type="ECO:0000256" key="5">
    <source>
        <dbReference type="RuleBase" id="RU363050"/>
    </source>
</evidence>
<comment type="similarity">
    <text evidence="1 5">Belongs to the TUBGCP family.</text>
</comment>
<keyword evidence="3 5" id="KW-0493">Microtubule</keyword>
<dbReference type="PANTHER" id="PTHR19302:SF13">
    <property type="entry name" value="GAMMA-TUBULIN COMPLEX COMPONENT 2"/>
    <property type="match status" value="1"/>
</dbReference>
<dbReference type="OMA" id="MKIVQLW"/>
<comment type="subcellular location">
    <subcellularLocation>
        <location evidence="5">Cytoplasm</location>
        <location evidence="5">Cytoskeleton</location>
        <location evidence="5">Microtubule organizing center</location>
    </subcellularLocation>
</comment>
<dbReference type="GO" id="GO:0005874">
    <property type="term" value="C:microtubule"/>
    <property type="evidence" value="ECO:0007669"/>
    <property type="project" value="UniProtKB-KW"/>
</dbReference>
<dbReference type="AlphaFoldDB" id="A0A8I6RHQ2"/>
<dbReference type="Pfam" id="PF17681">
    <property type="entry name" value="GCP_N_terminal"/>
    <property type="match status" value="1"/>
</dbReference>
<name>A0A8I6RHQ2_CIMLE</name>
<dbReference type="GO" id="GO:0031122">
    <property type="term" value="P:cytoplasmic microtubule organization"/>
    <property type="evidence" value="ECO:0007669"/>
    <property type="project" value="TreeGrafter"/>
</dbReference>
<dbReference type="GO" id="GO:0043015">
    <property type="term" value="F:gamma-tubulin binding"/>
    <property type="evidence" value="ECO:0007669"/>
    <property type="project" value="InterPro"/>
</dbReference>
<dbReference type="Gene3D" id="1.20.120.1900">
    <property type="entry name" value="Gamma-tubulin complex, C-terminal domain"/>
    <property type="match status" value="1"/>
</dbReference>
<evidence type="ECO:0000259" key="6">
    <source>
        <dbReference type="Pfam" id="PF04130"/>
    </source>
</evidence>
<dbReference type="Proteomes" id="UP000494040">
    <property type="component" value="Unassembled WGS sequence"/>
</dbReference>
<dbReference type="KEGG" id="clec:106664938"/>
<dbReference type="OrthoDB" id="2192946at2759"/>
<proteinExistence type="inferred from homology"/>
<dbReference type="InterPro" id="IPR042241">
    <property type="entry name" value="GCP_C_sf"/>
</dbReference>
<sequence length="748" mass="86003">MYNSAHMPLDEAKLLILIKELMRINACQLNFQDIIDQVFENPFNIQQLSVSLDEAASQLAKRSRNRRRFLKIVQSLKRRNVSYVLFQFLKMLMLLLPEDETSKAGSSSECYIMNQIASSSTDSSPFSTLGAIGNRSLSANWDFADNYILIDRLAYESPAAQEKQLIEDLLNAFFGCSGVYIKPNPLENRKSVRTFRISDNLCPSLKAIAEKLLPLASYYSKIIRFVQDNQELHCGRVNQALADHLNEYLLRFSQLVLQLEDSFFEGSLRLTHLWLTLTESIDILKVLNNIVSWVDESRGGETLSALHEGVRKSMADPNAQNISCSATVAASRPFLESLTTWIKKGIIFDPYHEFMIVRDQRARYSNDWDNVFKCDLECTPSFLLTVHNSILIAGKYRDAIRKCEFDKNQPESILENMAYDFLNPKYLEIIEQSCVSARKCFMNLLINDYKILTRLRTAKALYTLEFGDLFYNIIENCLEELNRPYKEISTAYLPALTFNSIETSSVRGLPFSDQAILYLEKRSILCRMNSFCKAKSDNSTSEDGLSGLDAITLKMKNDWPVNAILHDSSIKSYQLLFRHLFKIHYIYTNLSKVHLKAYELTKHQCYLKHSMLVFVSNCLSYMTQETIEVYWTNFCNAFNQFNYVEEIRSAHDNYQYLCMGSCLLTSADHYSKLSRILDVCTAFTEDCSVEHEAEFIEALDDLVTALCRETNPILQNFASLLSPIFYHYDPAFNPNCEGPETTNTLEER</sequence>
<dbReference type="GO" id="GO:0051011">
    <property type="term" value="F:microtubule minus-end binding"/>
    <property type="evidence" value="ECO:0007669"/>
    <property type="project" value="TreeGrafter"/>
</dbReference>
<keyword evidence="4 5" id="KW-0206">Cytoskeleton</keyword>
<dbReference type="InterPro" id="IPR040457">
    <property type="entry name" value="GCP_C"/>
</dbReference>
<evidence type="ECO:0000313" key="8">
    <source>
        <dbReference type="EnsemblMetazoa" id="XP_014246526.1"/>
    </source>
</evidence>
<dbReference type="PANTHER" id="PTHR19302">
    <property type="entry name" value="GAMMA TUBULIN COMPLEX PROTEIN"/>
    <property type="match status" value="1"/>
</dbReference>
<dbReference type="GO" id="GO:0000930">
    <property type="term" value="C:gamma-tubulin complex"/>
    <property type="evidence" value="ECO:0007669"/>
    <property type="project" value="TreeGrafter"/>
</dbReference>
<reference evidence="8" key="1">
    <citation type="submission" date="2022-01" db="UniProtKB">
        <authorList>
            <consortium name="EnsemblMetazoa"/>
        </authorList>
    </citation>
    <scope>IDENTIFICATION</scope>
</reference>
<evidence type="ECO:0000259" key="7">
    <source>
        <dbReference type="Pfam" id="PF17681"/>
    </source>
</evidence>
<protein>
    <recommendedName>
        <fullName evidence="5">Gamma-tubulin complex component</fullName>
    </recommendedName>
</protein>
<dbReference type="GO" id="GO:0007020">
    <property type="term" value="P:microtubule nucleation"/>
    <property type="evidence" value="ECO:0007669"/>
    <property type="project" value="InterPro"/>
</dbReference>
<dbReference type="EnsemblMetazoa" id="XM_014391040.2">
    <property type="protein sequence ID" value="XP_014246526.1"/>
    <property type="gene ID" value="LOC106664938"/>
</dbReference>
<evidence type="ECO:0000313" key="9">
    <source>
        <dbReference type="Proteomes" id="UP000494040"/>
    </source>
</evidence>